<evidence type="ECO:0000313" key="3">
    <source>
        <dbReference type="Proteomes" id="UP001205566"/>
    </source>
</evidence>
<evidence type="ECO:0000313" key="2">
    <source>
        <dbReference type="EMBL" id="MCQ3828572.1"/>
    </source>
</evidence>
<evidence type="ECO:0000256" key="1">
    <source>
        <dbReference type="SAM" id="MobiDB-lite"/>
    </source>
</evidence>
<proteinExistence type="predicted"/>
<reference evidence="2" key="1">
    <citation type="thesis" date="2020" institute="Technische Universitat Dresden" country="Dresden, Germany">
        <title>The Agarolytic System of Microbulbifer elongatus PORT2, Isolated from Batu Karas, Pangandaran West Java Indonesia.</title>
        <authorList>
            <person name="Anggraeni S.R."/>
        </authorList>
    </citation>
    <scope>NUCLEOTIDE SEQUENCE</scope>
    <source>
        <strain evidence="2">PORT2</strain>
    </source>
</reference>
<name>A0ABT1NZ54_9GAMM</name>
<feature type="region of interest" description="Disordered" evidence="1">
    <location>
        <begin position="907"/>
        <end position="928"/>
    </location>
</feature>
<feature type="non-terminal residue" evidence="2">
    <location>
        <position position="1"/>
    </location>
</feature>
<dbReference type="Gene3D" id="2.160.20.160">
    <property type="match status" value="1"/>
</dbReference>
<accession>A0ABT1NZ54</accession>
<gene>
    <name evidence="2" type="ORF">HXX02_03880</name>
</gene>
<keyword evidence="3" id="KW-1185">Reference proteome</keyword>
<dbReference type="RefSeq" id="WP_255873406.1">
    <property type="nucleotide sequence ID" value="NZ_JACASI010000013.1"/>
</dbReference>
<protein>
    <submittedName>
        <fullName evidence="2">Uncharacterized protein</fullName>
    </submittedName>
</protein>
<dbReference type="Proteomes" id="UP001205566">
    <property type="component" value="Unassembled WGS sequence"/>
</dbReference>
<organism evidence="2 3">
    <name type="scientific">Microbulbifer elongatus</name>
    <dbReference type="NCBI Taxonomy" id="86173"/>
    <lineage>
        <taxon>Bacteria</taxon>
        <taxon>Pseudomonadati</taxon>
        <taxon>Pseudomonadota</taxon>
        <taxon>Gammaproteobacteria</taxon>
        <taxon>Cellvibrionales</taxon>
        <taxon>Microbulbiferaceae</taxon>
        <taxon>Microbulbifer</taxon>
    </lineage>
</organism>
<comment type="caution">
    <text evidence="2">The sequence shown here is derived from an EMBL/GenBank/DDBJ whole genome shotgun (WGS) entry which is preliminary data.</text>
</comment>
<feature type="compositionally biased region" description="Acidic residues" evidence="1">
    <location>
        <begin position="911"/>
        <end position="920"/>
    </location>
</feature>
<sequence length="950" mass="96458">ASGYSDALALTGTDGELQVAGTLTFAALNSAVLAELDGSAGDETFEVTGAGAITVADLNLTGLNRVNGNDGTNTLRSAGTIDLNEANDFVLAEGIEFYDIKQLDVGTVGATDNNDDIWFNADGNVIVNGFEIVSESTRIDGKAGVDTVTGFDGADWTIVDGSSAENNGITFLSVEILNALSGGVFGTDGADAFVLNSADSISVGALTINDMTFVDGVSADNSLDASAYDGGLTLSDTAGELFAGSLSLKGIKQATTETLTGSAGADSFALASDGSIEVAGVVFQGVTTLAGGAEEDSLSSAIGADWQLAEDVERLQHDGLLISGIERFSGGSGRIVGNDSGHTFAVIDNGALTVDGIQFYNVFAVDGGVGSDDVDAISGVQLTGMDGAFTSSDMAFTGIDSVSASVLMGSANAERFVLSDSGDISVAGIGFSGIESVDAGGGTDVVTGNDVLWRSLERDAALVGGAAVATVDSLTVLFENLEEVEATGAYTGPSFGTEYLMTGPQSLQIGGVNFAGVDSIAAGSGSDTLRGFDADMSWTLGNSGGSVSDAQASVSFSGFEQIVAGSGNDSFQLDGGSLASLDTGAGDDTVIVGGTLLDSLLLGAGDDVLQITAGSQPTQLAGGSGSDQLVMQLATQQQWQIRGNSEAQHQLGEFAFTGFESLQDTAGGLDLVSSQQMDFTNIGGIAGIEFNGGDMTLGYGGAGDVILVSTTAETIGGFLKAGGADLTLAGDLDIESDLESLSLRSSGGDIDVSIVESDDLVIGKLDVGRGNLSLASANFGLLTAESFRDTHITAGSAVIGTEQQRWGNIGTVINPLRFNVTESVGIVALFYYEPAFEGYIPIFTAIGNKGVSIASAETTQGLKTAVQNPVDDIAQLDPGIFSEVAPYSLGIDALNLPEVQLRGGELQPLGESEDDEEEREESAKVEDGAVERAVLESAMLEPLPMAVGGR</sequence>
<dbReference type="EMBL" id="JACASI010000013">
    <property type="protein sequence ID" value="MCQ3828572.1"/>
    <property type="molecule type" value="Genomic_DNA"/>
</dbReference>